<keyword evidence="4" id="KW-1185">Reference proteome</keyword>
<feature type="chain" id="PRO_5045403426" evidence="2">
    <location>
        <begin position="16"/>
        <end position="66"/>
    </location>
</feature>
<dbReference type="Proteomes" id="UP000772618">
    <property type="component" value="Unassembled WGS sequence"/>
</dbReference>
<feature type="region of interest" description="Disordered" evidence="1">
    <location>
        <begin position="16"/>
        <end position="66"/>
    </location>
</feature>
<comment type="caution">
    <text evidence="3">The sequence shown here is derived from an EMBL/GenBank/DDBJ whole genome shotgun (WGS) entry which is preliminary data.</text>
</comment>
<dbReference type="PROSITE" id="PS51257">
    <property type="entry name" value="PROKAR_LIPOPROTEIN"/>
    <property type="match status" value="1"/>
</dbReference>
<proteinExistence type="predicted"/>
<evidence type="ECO:0000313" key="3">
    <source>
        <dbReference type="EMBL" id="MBT1704649.1"/>
    </source>
</evidence>
<gene>
    <name evidence="3" type="ORF">KK060_15250</name>
</gene>
<dbReference type="EMBL" id="JAHESD010000036">
    <property type="protein sequence ID" value="MBT1704649.1"/>
    <property type="molecule type" value="Genomic_DNA"/>
</dbReference>
<keyword evidence="2" id="KW-0732">Signal</keyword>
<name>A0ABS5VT91_9BACT</name>
<feature type="compositionally biased region" description="Low complexity" evidence="1">
    <location>
        <begin position="44"/>
        <end position="66"/>
    </location>
</feature>
<sequence length="66" mass="6822">MKKLLFAILAVTAFACGGGSKTENQEAGTEQSTEQNTDETLSPDTASTETQATDTTATDGGTPRQP</sequence>
<feature type="compositionally biased region" description="Polar residues" evidence="1">
    <location>
        <begin position="21"/>
        <end position="43"/>
    </location>
</feature>
<organism evidence="3 4">
    <name type="scientific">Chryseosolibacter indicus</name>
    <dbReference type="NCBI Taxonomy" id="2782351"/>
    <lineage>
        <taxon>Bacteria</taxon>
        <taxon>Pseudomonadati</taxon>
        <taxon>Bacteroidota</taxon>
        <taxon>Cytophagia</taxon>
        <taxon>Cytophagales</taxon>
        <taxon>Chryseotaleaceae</taxon>
        <taxon>Chryseosolibacter</taxon>
    </lineage>
</organism>
<feature type="signal peptide" evidence="2">
    <location>
        <begin position="1"/>
        <end position="15"/>
    </location>
</feature>
<evidence type="ECO:0000313" key="4">
    <source>
        <dbReference type="Proteomes" id="UP000772618"/>
    </source>
</evidence>
<evidence type="ECO:0000256" key="1">
    <source>
        <dbReference type="SAM" id="MobiDB-lite"/>
    </source>
</evidence>
<accession>A0ABS5VT91</accession>
<dbReference type="RefSeq" id="WP_254154606.1">
    <property type="nucleotide sequence ID" value="NZ_JAHESD010000036.1"/>
</dbReference>
<protein>
    <submittedName>
        <fullName evidence="3">Uncharacterized protein</fullName>
    </submittedName>
</protein>
<reference evidence="3 4" key="1">
    <citation type="submission" date="2021-05" db="EMBL/GenBank/DDBJ databases">
        <title>A Polyphasic approach of four new species of the genus Ohtaekwangia: Ohtaekwangia histidinii sp. nov., Ohtaekwangia cretensis sp. nov., Ohtaekwangia indiensis sp. nov., Ohtaekwangia reichenbachii sp. nov. from diverse environment.</title>
        <authorList>
            <person name="Octaviana S."/>
        </authorList>
    </citation>
    <scope>NUCLEOTIDE SEQUENCE [LARGE SCALE GENOMIC DNA]</scope>
    <source>
        <strain evidence="3 4">PWU20</strain>
    </source>
</reference>
<evidence type="ECO:0000256" key="2">
    <source>
        <dbReference type="SAM" id="SignalP"/>
    </source>
</evidence>